<gene>
    <name evidence="1" type="ORF">GGQ71_004642</name>
</gene>
<evidence type="ECO:0000313" key="2">
    <source>
        <dbReference type="Proteomes" id="UP000544107"/>
    </source>
</evidence>
<reference evidence="1 2" key="1">
    <citation type="submission" date="2020-08" db="EMBL/GenBank/DDBJ databases">
        <title>Genomic Encyclopedia of Type Strains, Phase IV (KMG-IV): sequencing the most valuable type-strain genomes for metagenomic binning, comparative biology and taxonomic classification.</title>
        <authorList>
            <person name="Goeker M."/>
        </authorList>
    </citation>
    <scope>NUCLEOTIDE SEQUENCE [LARGE SCALE GENOMIC DNA]</scope>
    <source>
        <strain evidence="1 2">DSM 100021</strain>
    </source>
</reference>
<protein>
    <submittedName>
        <fullName evidence="1">Uncharacterized protein</fullName>
    </submittedName>
</protein>
<name>A0A7W6HRZ9_9HYPH</name>
<dbReference type="EMBL" id="JACIED010000008">
    <property type="protein sequence ID" value="MBB4010341.1"/>
    <property type="molecule type" value="Genomic_DNA"/>
</dbReference>
<proteinExistence type="predicted"/>
<sequence>MFLVLCVFSAATSAMFVQSVVSTISALRREQDDLKSLLKYSV</sequence>
<comment type="caution">
    <text evidence="1">The sequence shown here is derived from an EMBL/GenBank/DDBJ whole genome shotgun (WGS) entry which is preliminary data.</text>
</comment>
<evidence type="ECO:0000313" key="1">
    <source>
        <dbReference type="EMBL" id="MBB4010341.1"/>
    </source>
</evidence>
<dbReference type="Proteomes" id="UP000544107">
    <property type="component" value="Unassembled WGS sequence"/>
</dbReference>
<dbReference type="AlphaFoldDB" id="A0A7W6HRZ9"/>
<accession>A0A7W6HRZ9</accession>
<organism evidence="1 2">
    <name type="scientific">Allorhizobium taibaishanense</name>
    <dbReference type="NCBI Taxonomy" id="887144"/>
    <lineage>
        <taxon>Bacteria</taxon>
        <taxon>Pseudomonadati</taxon>
        <taxon>Pseudomonadota</taxon>
        <taxon>Alphaproteobacteria</taxon>
        <taxon>Hyphomicrobiales</taxon>
        <taxon>Rhizobiaceae</taxon>
        <taxon>Rhizobium/Agrobacterium group</taxon>
        <taxon>Allorhizobium</taxon>
    </lineage>
</organism>